<reference evidence="2" key="1">
    <citation type="submission" date="2021-12" db="EMBL/GenBank/DDBJ databases">
        <title>Comparative genomics, transcriptomics and evolutionary studies reveal genomic signatures of adaptation to plant cell wall in hemibiotrophic fungi.</title>
        <authorList>
            <consortium name="DOE Joint Genome Institute"/>
            <person name="Baroncelli R."/>
            <person name="Diaz J.F."/>
            <person name="Benocci T."/>
            <person name="Peng M."/>
            <person name="Battaglia E."/>
            <person name="Haridas S."/>
            <person name="Andreopoulos W."/>
            <person name="Labutti K."/>
            <person name="Pangilinan J."/>
            <person name="Floch G.L."/>
            <person name="Makela M.R."/>
            <person name="Henrissat B."/>
            <person name="Grigoriev I.V."/>
            <person name="Crouch J.A."/>
            <person name="De Vries R.P."/>
            <person name="Sukno S.A."/>
            <person name="Thon M.R."/>
        </authorList>
    </citation>
    <scope>NUCLEOTIDE SEQUENCE</scope>
    <source>
        <strain evidence="2">CBS 112980</strain>
    </source>
</reference>
<sequence length="112" mass="13461">MLLDRRLHAAFAEVSQLEACSHQGIYEPPLEYPLTQVYPQRESKLVKPEKFPDYDRLRTKCYCTGVDKGRWSWPPRLRHGMLSRPSEDIGIYIFFFFFVLFCYLIYQYNLRV</sequence>
<protein>
    <submittedName>
        <fullName evidence="2">Uncharacterized protein</fullName>
    </submittedName>
</protein>
<name>A0AAD8USY6_GLOAC</name>
<dbReference type="EMBL" id="JAHMHS010000025">
    <property type="protein sequence ID" value="KAK1727309.1"/>
    <property type="molecule type" value="Genomic_DNA"/>
</dbReference>
<evidence type="ECO:0000256" key="1">
    <source>
        <dbReference type="SAM" id="Phobius"/>
    </source>
</evidence>
<dbReference type="Proteomes" id="UP001244207">
    <property type="component" value="Unassembled WGS sequence"/>
</dbReference>
<proteinExistence type="predicted"/>
<organism evidence="2 3">
    <name type="scientific">Glomerella acutata</name>
    <name type="common">Colletotrichum acutatum</name>
    <dbReference type="NCBI Taxonomy" id="27357"/>
    <lineage>
        <taxon>Eukaryota</taxon>
        <taxon>Fungi</taxon>
        <taxon>Dikarya</taxon>
        <taxon>Ascomycota</taxon>
        <taxon>Pezizomycotina</taxon>
        <taxon>Sordariomycetes</taxon>
        <taxon>Hypocreomycetidae</taxon>
        <taxon>Glomerellales</taxon>
        <taxon>Glomerellaceae</taxon>
        <taxon>Colletotrichum</taxon>
        <taxon>Colletotrichum acutatum species complex</taxon>
    </lineage>
</organism>
<dbReference type="RefSeq" id="XP_060367364.1">
    <property type="nucleotide sequence ID" value="XM_060511094.1"/>
</dbReference>
<keyword evidence="1" id="KW-1133">Transmembrane helix</keyword>
<evidence type="ECO:0000313" key="3">
    <source>
        <dbReference type="Proteomes" id="UP001244207"/>
    </source>
</evidence>
<keyword evidence="1" id="KW-0812">Transmembrane</keyword>
<dbReference type="GeneID" id="85394993"/>
<gene>
    <name evidence="2" type="ORF">BDZ83DRAFT_666729</name>
</gene>
<feature type="transmembrane region" description="Helical" evidence="1">
    <location>
        <begin position="89"/>
        <end position="106"/>
    </location>
</feature>
<accession>A0AAD8USY6</accession>
<keyword evidence="3" id="KW-1185">Reference proteome</keyword>
<keyword evidence="1" id="KW-0472">Membrane</keyword>
<evidence type="ECO:0000313" key="2">
    <source>
        <dbReference type="EMBL" id="KAK1727309.1"/>
    </source>
</evidence>
<dbReference type="AlphaFoldDB" id="A0AAD8USY6"/>
<comment type="caution">
    <text evidence="2">The sequence shown here is derived from an EMBL/GenBank/DDBJ whole genome shotgun (WGS) entry which is preliminary data.</text>
</comment>